<reference evidence="4" key="1">
    <citation type="journal article" date="2020" name="mSystems">
        <title>Genome- and Community-Level Interaction Insights into Carbon Utilization and Element Cycling Functions of Hydrothermarchaeota in Hydrothermal Sediment.</title>
        <authorList>
            <person name="Zhou Z."/>
            <person name="Liu Y."/>
            <person name="Xu W."/>
            <person name="Pan J."/>
            <person name="Luo Z.H."/>
            <person name="Li M."/>
        </authorList>
    </citation>
    <scope>NUCLEOTIDE SEQUENCE [LARGE SCALE GENOMIC DNA]</scope>
    <source>
        <strain evidence="4">SpSt-757</strain>
    </source>
</reference>
<dbReference type="EMBL" id="DTGG01000062">
    <property type="protein sequence ID" value="HFZ08864.1"/>
    <property type="molecule type" value="Genomic_DNA"/>
</dbReference>
<feature type="domain" description="M23ase beta-sheet core" evidence="3">
    <location>
        <begin position="170"/>
        <end position="264"/>
    </location>
</feature>
<feature type="transmembrane region" description="Helical" evidence="2">
    <location>
        <begin position="29"/>
        <end position="49"/>
    </location>
</feature>
<gene>
    <name evidence="4" type="ORF">ENV41_01875</name>
</gene>
<feature type="coiled-coil region" evidence="1">
    <location>
        <begin position="51"/>
        <end position="88"/>
    </location>
</feature>
<name>A0A7V3N4D9_UNCC3</name>
<evidence type="ECO:0000259" key="3">
    <source>
        <dbReference type="Pfam" id="PF01551"/>
    </source>
</evidence>
<dbReference type="InterPro" id="IPR016047">
    <property type="entry name" value="M23ase_b-sheet_dom"/>
</dbReference>
<organism evidence="4">
    <name type="scientific">candidate division CPR3 bacterium</name>
    <dbReference type="NCBI Taxonomy" id="2268181"/>
    <lineage>
        <taxon>Bacteria</taxon>
        <taxon>Bacteria division CPR3</taxon>
    </lineage>
</organism>
<proteinExistence type="predicted"/>
<dbReference type="SUPFAM" id="SSF51261">
    <property type="entry name" value="Duplicated hybrid motif"/>
    <property type="match status" value="1"/>
</dbReference>
<dbReference type="AlphaFoldDB" id="A0A7V3N4D9"/>
<dbReference type="Gene3D" id="2.70.70.10">
    <property type="entry name" value="Glucose Permease (Domain IIA)"/>
    <property type="match status" value="1"/>
</dbReference>
<evidence type="ECO:0000256" key="2">
    <source>
        <dbReference type="SAM" id="Phobius"/>
    </source>
</evidence>
<dbReference type="Pfam" id="PF01551">
    <property type="entry name" value="Peptidase_M23"/>
    <property type="match status" value="1"/>
</dbReference>
<keyword evidence="2" id="KW-1133">Transmembrane helix</keyword>
<keyword evidence="2" id="KW-0812">Transmembrane</keyword>
<dbReference type="GO" id="GO:0004222">
    <property type="term" value="F:metalloendopeptidase activity"/>
    <property type="evidence" value="ECO:0007669"/>
    <property type="project" value="TreeGrafter"/>
</dbReference>
<sequence>MKRIYNVIITSNTGDFYKSFSITHRRWKVIRFLLILFATLILFSAIFYGRLYMLALKARALEVENQKLREENQKVKELEKQLYALEELRVKIYKMLGVDKSPTMESLYSVNSSPKEATIKDTTPKENKDNELNAISQEFQGYAKILYDEERFIPRGAPTDGFITQKFSSNHQGIDFATPIGTPVRSPADGLVKDIYEDRYLGLVLVLSHGSKYETLYGHLKEILVKKGQIVKKGDVVALTGNSGISSGPHLHYEIKYLGINMNPENYLY</sequence>
<accession>A0A7V3N4D9</accession>
<dbReference type="InterPro" id="IPR050570">
    <property type="entry name" value="Cell_wall_metabolism_enzyme"/>
</dbReference>
<protein>
    <submittedName>
        <fullName evidence="4">M23 family metallopeptidase</fullName>
    </submittedName>
</protein>
<dbReference type="CDD" id="cd12797">
    <property type="entry name" value="M23_peptidase"/>
    <property type="match status" value="1"/>
</dbReference>
<comment type="caution">
    <text evidence="4">The sequence shown here is derived from an EMBL/GenBank/DDBJ whole genome shotgun (WGS) entry which is preliminary data.</text>
</comment>
<dbReference type="PANTHER" id="PTHR21666:SF270">
    <property type="entry name" value="MUREIN HYDROLASE ACTIVATOR ENVC"/>
    <property type="match status" value="1"/>
</dbReference>
<evidence type="ECO:0000313" key="4">
    <source>
        <dbReference type="EMBL" id="HFZ08864.1"/>
    </source>
</evidence>
<dbReference type="InterPro" id="IPR011055">
    <property type="entry name" value="Dup_hybrid_motif"/>
</dbReference>
<keyword evidence="1" id="KW-0175">Coiled coil</keyword>
<keyword evidence="2" id="KW-0472">Membrane</keyword>
<dbReference type="PANTHER" id="PTHR21666">
    <property type="entry name" value="PEPTIDASE-RELATED"/>
    <property type="match status" value="1"/>
</dbReference>
<evidence type="ECO:0000256" key="1">
    <source>
        <dbReference type="SAM" id="Coils"/>
    </source>
</evidence>